<dbReference type="InterPro" id="IPR023213">
    <property type="entry name" value="CAT-like_dom_sf"/>
</dbReference>
<evidence type="ECO:0000313" key="3">
    <source>
        <dbReference type="Proteomes" id="UP001497512"/>
    </source>
</evidence>
<gene>
    <name evidence="2" type="ORF">CSSPTR1EN2_LOCUS3099</name>
</gene>
<dbReference type="SUPFAM" id="SSF52777">
    <property type="entry name" value="CoA-dependent acyltransferases"/>
    <property type="match status" value="1"/>
</dbReference>
<evidence type="ECO:0000313" key="2">
    <source>
        <dbReference type="EMBL" id="CAK9195709.1"/>
    </source>
</evidence>
<reference evidence="2" key="1">
    <citation type="submission" date="2024-02" db="EMBL/GenBank/DDBJ databases">
        <authorList>
            <consortium name="ELIXIR-Norway"/>
            <consortium name="Elixir Norway"/>
        </authorList>
    </citation>
    <scope>NUCLEOTIDE SEQUENCE</scope>
</reference>
<dbReference type="Gene3D" id="3.30.559.10">
    <property type="entry name" value="Chloramphenicol acetyltransferase-like domain"/>
    <property type="match status" value="2"/>
</dbReference>
<dbReference type="Pfam" id="PF00198">
    <property type="entry name" value="2-oxoacid_dh"/>
    <property type="match status" value="1"/>
</dbReference>
<dbReference type="EMBL" id="OZ019903">
    <property type="protein sequence ID" value="CAK9195709.1"/>
    <property type="molecule type" value="Genomic_DNA"/>
</dbReference>
<dbReference type="PANTHER" id="PTHR23151">
    <property type="entry name" value="DIHYDROLIPOAMIDE ACETYL/SUCCINYL-TRANSFERASE-RELATED"/>
    <property type="match status" value="1"/>
</dbReference>
<evidence type="ECO:0000259" key="1">
    <source>
        <dbReference type="Pfam" id="PF00198"/>
    </source>
</evidence>
<keyword evidence="3" id="KW-1185">Reference proteome</keyword>
<dbReference type="PANTHER" id="PTHR23151:SF90">
    <property type="entry name" value="DIHYDROLIPOYLLYSINE-RESIDUE ACETYLTRANSFERASE COMPONENT OF PYRUVATE DEHYDROGENASE COMPLEX, MITOCHONDRIAL-RELATED"/>
    <property type="match status" value="1"/>
</dbReference>
<name>A0ABP0TFY7_9BRYO</name>
<sequence>MLLRGGMLSAMKSGLFPKTKSTPAAASKMSAPAIVPSASSPASSYEDITTSQIQKIIAKQLAESKSGIPHAYLEVGQQLHHVCGISCLKCYSFQSNFGDSKRIKENHGVPISVNDFVIRATALALKEGPEANGNLDGLKTQILKNADQNSLSDISSEVKSLVERAHEGKLTPNEFQGGTFKHAYSLFTGAL</sequence>
<dbReference type="InterPro" id="IPR045257">
    <property type="entry name" value="E2/Pdx1"/>
</dbReference>
<dbReference type="InterPro" id="IPR001078">
    <property type="entry name" value="2-oxoacid_DH_actylTfrase"/>
</dbReference>
<organism evidence="2 3">
    <name type="scientific">Sphagnum troendelagicum</name>
    <dbReference type="NCBI Taxonomy" id="128251"/>
    <lineage>
        <taxon>Eukaryota</taxon>
        <taxon>Viridiplantae</taxon>
        <taxon>Streptophyta</taxon>
        <taxon>Embryophyta</taxon>
        <taxon>Bryophyta</taxon>
        <taxon>Sphagnophytina</taxon>
        <taxon>Sphagnopsida</taxon>
        <taxon>Sphagnales</taxon>
        <taxon>Sphagnaceae</taxon>
        <taxon>Sphagnum</taxon>
    </lineage>
</organism>
<feature type="domain" description="2-oxoacid dehydrogenase acyltransferase catalytic" evidence="1">
    <location>
        <begin position="136"/>
        <end position="180"/>
    </location>
</feature>
<accession>A0ABP0TFY7</accession>
<proteinExistence type="predicted"/>
<dbReference type="Proteomes" id="UP001497512">
    <property type="component" value="Chromosome 11"/>
</dbReference>
<protein>
    <recommendedName>
        <fullName evidence="1">2-oxoacid dehydrogenase acyltransferase catalytic domain-containing protein</fullName>
    </recommendedName>
</protein>